<proteinExistence type="predicted"/>
<gene>
    <name evidence="2" type="ORF">LPJ53_005459</name>
</gene>
<reference evidence="2" key="1">
    <citation type="submission" date="2022-07" db="EMBL/GenBank/DDBJ databases">
        <title>Phylogenomic reconstructions and comparative analyses of Kickxellomycotina fungi.</title>
        <authorList>
            <person name="Reynolds N.K."/>
            <person name="Stajich J.E."/>
            <person name="Barry K."/>
            <person name="Grigoriev I.V."/>
            <person name="Crous P."/>
            <person name="Smith M.E."/>
        </authorList>
    </citation>
    <scope>NUCLEOTIDE SEQUENCE</scope>
    <source>
        <strain evidence="2">NBRC 32514</strain>
    </source>
</reference>
<dbReference type="OrthoDB" id="10397663at2759"/>
<dbReference type="AlphaFoldDB" id="A0A9W7XSF0"/>
<evidence type="ECO:0000256" key="1">
    <source>
        <dbReference type="SAM" id="MobiDB-lite"/>
    </source>
</evidence>
<name>A0A9W7XSF0_9FUNG</name>
<comment type="caution">
    <text evidence="2">The sequence shown here is derived from an EMBL/GenBank/DDBJ whole genome shotgun (WGS) entry which is preliminary data.</text>
</comment>
<protein>
    <submittedName>
        <fullName evidence="2">Uncharacterized protein</fullName>
    </submittedName>
</protein>
<evidence type="ECO:0000313" key="3">
    <source>
        <dbReference type="Proteomes" id="UP001149813"/>
    </source>
</evidence>
<feature type="region of interest" description="Disordered" evidence="1">
    <location>
        <begin position="1"/>
        <end position="22"/>
    </location>
</feature>
<organism evidence="2 3">
    <name type="scientific">Coemansia erecta</name>
    <dbReference type="NCBI Taxonomy" id="147472"/>
    <lineage>
        <taxon>Eukaryota</taxon>
        <taxon>Fungi</taxon>
        <taxon>Fungi incertae sedis</taxon>
        <taxon>Zoopagomycota</taxon>
        <taxon>Kickxellomycotina</taxon>
        <taxon>Kickxellomycetes</taxon>
        <taxon>Kickxellales</taxon>
        <taxon>Kickxellaceae</taxon>
        <taxon>Coemansia</taxon>
    </lineage>
</organism>
<dbReference type="EMBL" id="JANBOJ010000332">
    <property type="protein sequence ID" value="KAJ1719836.1"/>
    <property type="molecule type" value="Genomic_DNA"/>
</dbReference>
<accession>A0A9W7XSF0</accession>
<feature type="compositionally biased region" description="Polar residues" evidence="1">
    <location>
        <begin position="1"/>
        <end position="12"/>
    </location>
</feature>
<evidence type="ECO:0000313" key="2">
    <source>
        <dbReference type="EMBL" id="KAJ1719836.1"/>
    </source>
</evidence>
<keyword evidence="3" id="KW-1185">Reference proteome</keyword>
<dbReference type="Proteomes" id="UP001149813">
    <property type="component" value="Unassembled WGS sequence"/>
</dbReference>
<sequence>MSSANSVTGMESQSRRTPEHSVTVSVRPLFTNVFGKLMKTKENDNKSYALNVHNIGRFETFCTGLESFCRGYKSTAKDGKMMWHFEEPYDAKDPADQLFRAQKALEEYRIPDHDKKIMLLLRLPRDVRGEYMELIVDTGSFSEFGQKLIEAVGMPEAPIAKKVSDKGKKPDTGGLPVYNGFSLDDALKSLGIIDDDNLLDDIIQKSIPKAASGVKFGRFTTPRAKTCLYCQSTEHLKMGCQLLDYDLKAKRVKLVNGIVCYLDGRSVPINARGGGMVAIIRARAVAGISGSNSGI</sequence>